<organism evidence="2 3">
    <name type="scientific">Aspergillus sclerotioniger CBS 115572</name>
    <dbReference type="NCBI Taxonomy" id="1450535"/>
    <lineage>
        <taxon>Eukaryota</taxon>
        <taxon>Fungi</taxon>
        <taxon>Dikarya</taxon>
        <taxon>Ascomycota</taxon>
        <taxon>Pezizomycotina</taxon>
        <taxon>Eurotiomycetes</taxon>
        <taxon>Eurotiomycetidae</taxon>
        <taxon>Eurotiales</taxon>
        <taxon>Aspergillaceae</taxon>
        <taxon>Aspergillus</taxon>
        <taxon>Aspergillus subgen. Circumdati</taxon>
    </lineage>
</organism>
<accession>A0A317WKZ5</accession>
<evidence type="ECO:0000313" key="3">
    <source>
        <dbReference type="Proteomes" id="UP000246702"/>
    </source>
</evidence>
<name>A0A317WKZ5_9EURO</name>
<dbReference type="RefSeq" id="XP_025466972.1">
    <property type="nucleotide sequence ID" value="XM_025611808.1"/>
</dbReference>
<feature type="region of interest" description="Disordered" evidence="1">
    <location>
        <begin position="80"/>
        <end position="105"/>
    </location>
</feature>
<reference evidence="2 3" key="1">
    <citation type="submission" date="2016-12" db="EMBL/GenBank/DDBJ databases">
        <title>The genomes of Aspergillus section Nigri reveals drivers in fungal speciation.</title>
        <authorList>
            <consortium name="DOE Joint Genome Institute"/>
            <person name="Vesth T.C."/>
            <person name="Nybo J."/>
            <person name="Theobald S."/>
            <person name="Brandl J."/>
            <person name="Frisvad J.C."/>
            <person name="Nielsen K.F."/>
            <person name="Lyhne E.K."/>
            <person name="Kogle M.E."/>
            <person name="Kuo A."/>
            <person name="Riley R."/>
            <person name="Clum A."/>
            <person name="Nolan M."/>
            <person name="Lipzen A."/>
            <person name="Salamov A."/>
            <person name="Henrissat B."/>
            <person name="Wiebenga A."/>
            <person name="De Vries R.P."/>
            <person name="Grigoriev I.V."/>
            <person name="Mortensen U.H."/>
            <person name="Andersen M.R."/>
            <person name="Baker S.E."/>
        </authorList>
    </citation>
    <scope>NUCLEOTIDE SEQUENCE [LARGE SCALE GENOMIC DNA]</scope>
    <source>
        <strain evidence="2 3">CBS 115572</strain>
    </source>
</reference>
<protein>
    <submittedName>
        <fullName evidence="2">Uncharacterized protein</fullName>
    </submittedName>
</protein>
<dbReference type="AlphaFoldDB" id="A0A317WKZ5"/>
<sequence>MPRVPSHVDIVLGRRYFGSHETILPFLNQSKTCHILHSRSLRACFDRILCGALLSVSSNSSMRHLDRLLDRVARHAREIFEPSPQQTGLPPNQQYDRPPPPAPGLYCDFRPSFPIPES</sequence>
<evidence type="ECO:0000313" key="2">
    <source>
        <dbReference type="EMBL" id="PWY86381.1"/>
    </source>
</evidence>
<evidence type="ECO:0000256" key="1">
    <source>
        <dbReference type="SAM" id="MobiDB-lite"/>
    </source>
</evidence>
<dbReference type="Proteomes" id="UP000246702">
    <property type="component" value="Unassembled WGS sequence"/>
</dbReference>
<comment type="caution">
    <text evidence="2">The sequence shown here is derived from an EMBL/GenBank/DDBJ whole genome shotgun (WGS) entry which is preliminary data.</text>
</comment>
<proteinExistence type="predicted"/>
<gene>
    <name evidence="2" type="ORF">BO94DRAFT_535541</name>
</gene>
<dbReference type="GeneID" id="37113951"/>
<dbReference type="EMBL" id="MSFK01000015">
    <property type="protein sequence ID" value="PWY86381.1"/>
    <property type="molecule type" value="Genomic_DNA"/>
</dbReference>
<keyword evidence="3" id="KW-1185">Reference proteome</keyword>
<dbReference type="STRING" id="1450535.A0A317WKZ5"/>